<sequence>MHTTTNSHRWPLKSPKATVRSLENKLDSVQCSRSTLHEARDCFVFVFTETWLNNNIPDSAIRIHGLSCYRVDRDTALSGKTHGGGLCSYQQGMCRPFYLPLEFTAIVIVVVYVLLCENAKNALCEL</sequence>
<accession>A0ABQ8L509</accession>
<gene>
    <name evidence="2" type="ORF">H4Q32_025152</name>
</gene>
<evidence type="ECO:0000313" key="3">
    <source>
        <dbReference type="Proteomes" id="UP000830375"/>
    </source>
</evidence>
<name>A0ABQ8L509_LABRO</name>
<dbReference type="Proteomes" id="UP000830375">
    <property type="component" value="Unassembled WGS sequence"/>
</dbReference>
<reference evidence="2 3" key="1">
    <citation type="submission" date="2022-01" db="EMBL/GenBank/DDBJ databases">
        <title>A high-quality chromosome-level genome assembly of rohu carp, Labeo rohita.</title>
        <authorList>
            <person name="Arick M.A. II"/>
            <person name="Hsu C.-Y."/>
            <person name="Magbanua Z."/>
            <person name="Pechanova O."/>
            <person name="Grover C."/>
            <person name="Miller E."/>
            <person name="Thrash A."/>
            <person name="Ezzel L."/>
            <person name="Alam S."/>
            <person name="Benzie J."/>
            <person name="Hamilton M."/>
            <person name="Karsi A."/>
            <person name="Lawrence M.L."/>
            <person name="Peterson D.G."/>
        </authorList>
    </citation>
    <scope>NUCLEOTIDE SEQUENCE [LARGE SCALE GENOMIC DNA]</scope>
    <source>
        <strain evidence="3">BAU-BD-2019</strain>
        <tissue evidence="2">Blood</tissue>
    </source>
</reference>
<keyword evidence="1" id="KW-1133">Transmembrane helix</keyword>
<evidence type="ECO:0000313" key="2">
    <source>
        <dbReference type="EMBL" id="KAI2645831.1"/>
    </source>
</evidence>
<organism evidence="2 3">
    <name type="scientific">Labeo rohita</name>
    <name type="common">Indian major carp</name>
    <name type="synonym">Cyprinus rohita</name>
    <dbReference type="NCBI Taxonomy" id="84645"/>
    <lineage>
        <taxon>Eukaryota</taxon>
        <taxon>Metazoa</taxon>
        <taxon>Chordata</taxon>
        <taxon>Craniata</taxon>
        <taxon>Vertebrata</taxon>
        <taxon>Euteleostomi</taxon>
        <taxon>Actinopterygii</taxon>
        <taxon>Neopterygii</taxon>
        <taxon>Teleostei</taxon>
        <taxon>Ostariophysi</taxon>
        <taxon>Cypriniformes</taxon>
        <taxon>Cyprinidae</taxon>
        <taxon>Labeoninae</taxon>
        <taxon>Labeonini</taxon>
        <taxon>Labeo</taxon>
    </lineage>
</organism>
<comment type="caution">
    <text evidence="2">The sequence shown here is derived from an EMBL/GenBank/DDBJ whole genome shotgun (WGS) entry which is preliminary data.</text>
</comment>
<keyword evidence="3" id="KW-1185">Reference proteome</keyword>
<keyword evidence="1" id="KW-0812">Transmembrane</keyword>
<evidence type="ECO:0000256" key="1">
    <source>
        <dbReference type="SAM" id="Phobius"/>
    </source>
</evidence>
<protein>
    <submittedName>
        <fullName evidence="2">Phenoloxidase subunit 1</fullName>
    </submittedName>
</protein>
<feature type="transmembrane region" description="Helical" evidence="1">
    <location>
        <begin position="97"/>
        <end position="115"/>
    </location>
</feature>
<proteinExistence type="predicted"/>
<keyword evidence="1" id="KW-0472">Membrane</keyword>
<dbReference type="EMBL" id="JACTAM010002123">
    <property type="protein sequence ID" value="KAI2645831.1"/>
    <property type="molecule type" value="Genomic_DNA"/>
</dbReference>